<keyword evidence="2" id="KW-1185">Reference proteome</keyword>
<protein>
    <submittedName>
        <fullName evidence="1">Uncharacterized protein</fullName>
    </submittedName>
</protein>
<dbReference type="EMBL" id="VIEB01000042">
    <property type="protein sequence ID" value="TQE10397.1"/>
    <property type="molecule type" value="Genomic_DNA"/>
</dbReference>
<evidence type="ECO:0000313" key="1">
    <source>
        <dbReference type="EMBL" id="TQE10397.1"/>
    </source>
</evidence>
<organism evidence="1 2">
    <name type="scientific">Malus baccata</name>
    <name type="common">Siberian crab apple</name>
    <name type="synonym">Pyrus baccata</name>
    <dbReference type="NCBI Taxonomy" id="106549"/>
    <lineage>
        <taxon>Eukaryota</taxon>
        <taxon>Viridiplantae</taxon>
        <taxon>Streptophyta</taxon>
        <taxon>Embryophyta</taxon>
        <taxon>Tracheophyta</taxon>
        <taxon>Spermatophyta</taxon>
        <taxon>Magnoliopsida</taxon>
        <taxon>eudicotyledons</taxon>
        <taxon>Gunneridae</taxon>
        <taxon>Pentapetalae</taxon>
        <taxon>rosids</taxon>
        <taxon>fabids</taxon>
        <taxon>Rosales</taxon>
        <taxon>Rosaceae</taxon>
        <taxon>Amygdaloideae</taxon>
        <taxon>Maleae</taxon>
        <taxon>Malus</taxon>
    </lineage>
</organism>
<sequence length="124" mass="14333">MKGLLVSNKITFVELQKKVHGIVNVDPNEYEISMKVIYNAMETTWPTYIVDDDDVRAFIFKNLLRSWKIPLCVTLKQKVFSSEDNDDPLQTGLNFVTQCDLEDIVLHDLNNDLVNQEVENASYH</sequence>
<gene>
    <name evidence="1" type="ORF">C1H46_003994</name>
</gene>
<proteinExistence type="predicted"/>
<dbReference type="Proteomes" id="UP000315295">
    <property type="component" value="Unassembled WGS sequence"/>
</dbReference>
<reference evidence="1 2" key="1">
    <citation type="journal article" date="2019" name="G3 (Bethesda)">
        <title>Sequencing of a Wild Apple (Malus baccata) Genome Unravels the Differences Between Cultivated and Wild Apple Species Regarding Disease Resistance and Cold Tolerance.</title>
        <authorList>
            <person name="Chen X."/>
        </authorList>
    </citation>
    <scope>NUCLEOTIDE SEQUENCE [LARGE SCALE GENOMIC DNA]</scope>
    <source>
        <strain evidence="2">cv. Shandingzi</strain>
        <tissue evidence="1">Leaves</tissue>
    </source>
</reference>
<comment type="caution">
    <text evidence="1">The sequence shown here is derived from an EMBL/GenBank/DDBJ whole genome shotgun (WGS) entry which is preliminary data.</text>
</comment>
<dbReference type="AlphaFoldDB" id="A0A540NH77"/>
<evidence type="ECO:0000313" key="2">
    <source>
        <dbReference type="Proteomes" id="UP000315295"/>
    </source>
</evidence>
<name>A0A540NH77_MALBA</name>
<accession>A0A540NH77</accession>